<evidence type="ECO:0000313" key="3">
    <source>
        <dbReference type="Proteomes" id="UP000651452"/>
    </source>
</evidence>
<dbReference type="OrthoDB" id="3767457at2759"/>
<feature type="region of interest" description="Disordered" evidence="1">
    <location>
        <begin position="1"/>
        <end position="21"/>
    </location>
</feature>
<dbReference type="AlphaFoldDB" id="A0A8H7MMT8"/>
<evidence type="ECO:0000256" key="1">
    <source>
        <dbReference type="SAM" id="MobiDB-lite"/>
    </source>
</evidence>
<organism evidence="2 3">
    <name type="scientific">Ascochyta lentis</name>
    <dbReference type="NCBI Taxonomy" id="205686"/>
    <lineage>
        <taxon>Eukaryota</taxon>
        <taxon>Fungi</taxon>
        <taxon>Dikarya</taxon>
        <taxon>Ascomycota</taxon>
        <taxon>Pezizomycotina</taxon>
        <taxon>Dothideomycetes</taxon>
        <taxon>Pleosporomycetidae</taxon>
        <taxon>Pleosporales</taxon>
        <taxon>Pleosporineae</taxon>
        <taxon>Didymellaceae</taxon>
        <taxon>Ascochyta</taxon>
    </lineage>
</organism>
<keyword evidence="3" id="KW-1185">Reference proteome</keyword>
<protein>
    <submittedName>
        <fullName evidence="2">Uncharacterized protein</fullName>
    </submittedName>
</protein>
<gene>
    <name evidence="2" type="ORF">EKO04_001289</name>
</gene>
<dbReference type="EMBL" id="RZGK01000003">
    <property type="protein sequence ID" value="KAF9700597.1"/>
    <property type="molecule type" value="Genomic_DNA"/>
</dbReference>
<name>A0A8H7MMT8_9PLEO</name>
<dbReference type="Proteomes" id="UP000651452">
    <property type="component" value="Unassembled WGS sequence"/>
</dbReference>
<evidence type="ECO:0000313" key="2">
    <source>
        <dbReference type="EMBL" id="KAF9700597.1"/>
    </source>
</evidence>
<reference evidence="2" key="2">
    <citation type="submission" date="2020-09" db="EMBL/GenBank/DDBJ databases">
        <title>Reference genome assembly for Australian Ascochyta lentis isolate Al4.</title>
        <authorList>
            <person name="Lee R.C."/>
            <person name="Farfan-Caceres L.M."/>
            <person name="Debler J.W."/>
            <person name="Williams A.H."/>
            <person name="Henares B.M."/>
        </authorList>
    </citation>
    <scope>NUCLEOTIDE SEQUENCE</scope>
    <source>
        <strain evidence="2">Al4</strain>
    </source>
</reference>
<sequence>MESLFPNTTSNSDSSRDSLDSGRSILDTKYSKFERYFKRLIKLGREVLTKDHTFERPGKRFLYANEYLHLRDRVYGWIARSENSSLFTDCDSYFLLAQMATMMSTVEQALVIPHVPFTWPGAASGLRPHWPDVQMRDVYRQVDELVHHGGGLDIEGMSRNGEEVIGVNG</sequence>
<reference evidence="2" key="1">
    <citation type="submission" date="2018-12" db="EMBL/GenBank/DDBJ databases">
        <authorList>
            <person name="Syme R.A."/>
            <person name="Farfan-Caceres L."/>
            <person name="Lichtenzveig J."/>
        </authorList>
    </citation>
    <scope>NUCLEOTIDE SEQUENCE</scope>
    <source>
        <strain evidence="2">Al4</strain>
    </source>
</reference>
<comment type="caution">
    <text evidence="2">The sequence shown here is derived from an EMBL/GenBank/DDBJ whole genome shotgun (WGS) entry which is preliminary data.</text>
</comment>
<accession>A0A8H7MMT8</accession>
<proteinExistence type="predicted"/>